<evidence type="ECO:0000256" key="1">
    <source>
        <dbReference type="SAM" id="Phobius"/>
    </source>
</evidence>
<gene>
    <name evidence="2" type="ORF">PVIIG_05659</name>
</gene>
<evidence type="ECO:0008006" key="4">
    <source>
        <dbReference type="Google" id="ProtNLM"/>
    </source>
</evidence>
<name>A0A0J9S3F8_PLAVI</name>
<keyword evidence="1" id="KW-0812">Transmembrane</keyword>
<proteinExistence type="predicted"/>
<dbReference type="Pfam" id="PF05795">
    <property type="entry name" value="Plasmodium_Vir"/>
    <property type="match status" value="1"/>
</dbReference>
<reference evidence="2 3" key="1">
    <citation type="submission" date="2011-08" db="EMBL/GenBank/DDBJ databases">
        <title>The Genome Sequence of Plasmodium vivax India VII.</title>
        <authorList>
            <consortium name="The Broad Institute Genome Sequencing Platform"/>
            <consortium name="The Broad Institute Genome Sequencing Center for Infectious Disease"/>
            <person name="Neafsey D."/>
            <person name="Carlton J."/>
            <person name="Barnwell J."/>
            <person name="Collins W."/>
            <person name="Escalante A."/>
            <person name="Mullikin J."/>
            <person name="Saul A."/>
            <person name="Guigo R."/>
            <person name="Camara F."/>
            <person name="Young S.K."/>
            <person name="Zeng Q."/>
            <person name="Gargeya S."/>
            <person name="Fitzgerald M."/>
            <person name="Haas B."/>
            <person name="Abouelleil A."/>
            <person name="Alvarado L."/>
            <person name="Arachchi H.M."/>
            <person name="Berlin A."/>
            <person name="Brown A."/>
            <person name="Chapman S.B."/>
            <person name="Chen Z."/>
            <person name="Dunbar C."/>
            <person name="Freedman E."/>
            <person name="Gearin G."/>
            <person name="Gellesch M."/>
            <person name="Goldberg J."/>
            <person name="Griggs A."/>
            <person name="Gujja S."/>
            <person name="Heiman D."/>
            <person name="Howarth C."/>
            <person name="Larson L."/>
            <person name="Lui A."/>
            <person name="MacDonald P.J.P."/>
            <person name="Montmayeur A."/>
            <person name="Murphy C."/>
            <person name="Neiman D."/>
            <person name="Pearson M."/>
            <person name="Priest M."/>
            <person name="Roberts A."/>
            <person name="Saif S."/>
            <person name="Shea T."/>
            <person name="Shenoy N."/>
            <person name="Sisk P."/>
            <person name="Stolte C."/>
            <person name="Sykes S."/>
            <person name="Wortman J."/>
            <person name="Nusbaum C."/>
            <person name="Birren B."/>
        </authorList>
    </citation>
    <scope>NUCLEOTIDE SEQUENCE [LARGE SCALE GENOMIC DNA]</scope>
    <source>
        <strain evidence="2 3">India VII</strain>
    </source>
</reference>
<organism evidence="2 3">
    <name type="scientific">Plasmodium vivax India VII</name>
    <dbReference type="NCBI Taxonomy" id="1077284"/>
    <lineage>
        <taxon>Eukaryota</taxon>
        <taxon>Sar</taxon>
        <taxon>Alveolata</taxon>
        <taxon>Apicomplexa</taxon>
        <taxon>Aconoidasida</taxon>
        <taxon>Haemosporida</taxon>
        <taxon>Plasmodiidae</taxon>
        <taxon>Plasmodium</taxon>
        <taxon>Plasmodium (Plasmodium)</taxon>
    </lineage>
</organism>
<keyword evidence="1" id="KW-0472">Membrane</keyword>
<dbReference type="EMBL" id="KQ234431">
    <property type="protein sequence ID" value="KMZ77300.1"/>
    <property type="molecule type" value="Genomic_DNA"/>
</dbReference>
<evidence type="ECO:0000313" key="2">
    <source>
        <dbReference type="EMBL" id="KMZ77300.1"/>
    </source>
</evidence>
<dbReference type="OrthoDB" id="10273294at2759"/>
<keyword evidence="1" id="KW-1133">Transmembrane helix</keyword>
<dbReference type="Proteomes" id="UP000053562">
    <property type="component" value="Unassembled WGS sequence"/>
</dbReference>
<dbReference type="InterPro" id="IPR008780">
    <property type="entry name" value="Plasmodium_Vir"/>
</dbReference>
<dbReference type="AlphaFoldDB" id="A0A0J9S3F8"/>
<evidence type="ECO:0000313" key="3">
    <source>
        <dbReference type="Proteomes" id="UP000053562"/>
    </source>
</evidence>
<protein>
    <recommendedName>
        <fullName evidence="4">Variable surface protein Vir4</fullName>
    </recommendedName>
</protein>
<feature type="transmembrane region" description="Helical" evidence="1">
    <location>
        <begin position="308"/>
        <end position="325"/>
    </location>
</feature>
<sequence>MFIICNITRKSMLLGISSKDFNSEQFYDKLYQDDDNLSEYYSECKQLTTPYMSNYKGIMLRIMCATLVKYLKTAYISLDRRNLAYNDCILLNYWVYTRLANIFGSDDPADIAPPFAILQQIWNGIIDSSSDKSRNNICKPDNSIATQKDWRKRKELYDYYVNYDQIEKYRQLYKDMCPKYWTYVDSHTSLYEYFEKHCKNPKYDCPNFYKDCKKYDPRDVLRTFGCNEKMEQKKVEDTIAKAKLELQEGRSANQEQISGIPGSSEVSAGGSLLTRDSTHPAKKTGDILLGVVATSLASGALYRVNISSLIHIYRIILFLIILYYIA</sequence>
<accession>A0A0J9S3F8</accession>